<accession>B4IRS8</accession>
<feature type="region of interest" description="Disordered" evidence="1">
    <location>
        <begin position="91"/>
        <end position="119"/>
    </location>
</feature>
<protein>
    <submittedName>
        <fullName evidence="2">GL13193</fullName>
    </submittedName>
</protein>
<dbReference type="AlphaFoldDB" id="B4IRS8"/>
<evidence type="ECO:0000313" key="2">
    <source>
        <dbReference type="EMBL" id="EDW38765.1"/>
    </source>
</evidence>
<organism evidence="3">
    <name type="scientific">Drosophila persimilis</name>
    <name type="common">Fruit fly</name>
    <dbReference type="NCBI Taxonomy" id="7234"/>
    <lineage>
        <taxon>Eukaryota</taxon>
        <taxon>Metazoa</taxon>
        <taxon>Ecdysozoa</taxon>
        <taxon>Arthropoda</taxon>
        <taxon>Hexapoda</taxon>
        <taxon>Insecta</taxon>
        <taxon>Pterygota</taxon>
        <taxon>Neoptera</taxon>
        <taxon>Endopterygota</taxon>
        <taxon>Diptera</taxon>
        <taxon>Brachycera</taxon>
        <taxon>Muscomorpha</taxon>
        <taxon>Ephydroidea</taxon>
        <taxon>Drosophilidae</taxon>
        <taxon>Drosophila</taxon>
        <taxon>Sophophora</taxon>
    </lineage>
</organism>
<dbReference type="HOGENOM" id="CLU_1556895_0_0_1"/>
<proteinExistence type="predicted"/>
<evidence type="ECO:0000256" key="1">
    <source>
        <dbReference type="SAM" id="MobiDB-lite"/>
    </source>
</evidence>
<feature type="region of interest" description="Disordered" evidence="1">
    <location>
        <begin position="1"/>
        <end position="51"/>
    </location>
</feature>
<dbReference type="STRING" id="7234.B4IRS8"/>
<gene>
    <name evidence="2" type="primary">Dper\GL13193</name>
    <name evidence="2" type="ORF">Dper_GL13193</name>
</gene>
<dbReference type="Proteomes" id="UP000008744">
    <property type="component" value="Unassembled WGS sequence"/>
</dbReference>
<keyword evidence="3" id="KW-1185">Reference proteome</keyword>
<sequence>MHTSNSSTSHIASAASSSLTAPTSISNSNSNSSSGDSNGSSSTVPDDLSLAPPGYEPVVALLPPLPPMTKHRELPVDVPDSFIEIVKTPPRYPPPAHLSSRGSLLSNGSASTAQTTLSSLPPAPVAAVGPATAAVAATASATATAGGGGSVSGIGGDAKRVSDEVYHIVFVL</sequence>
<feature type="compositionally biased region" description="Low complexity" evidence="1">
    <location>
        <begin position="98"/>
        <end position="119"/>
    </location>
</feature>
<reference evidence="2 3" key="1">
    <citation type="journal article" date="2007" name="Nature">
        <title>Evolution of genes and genomes on the Drosophila phylogeny.</title>
        <authorList>
            <consortium name="Drosophila 12 Genomes Consortium"/>
            <person name="Clark A.G."/>
            <person name="Eisen M.B."/>
            <person name="Smith D.R."/>
            <person name="Bergman C.M."/>
            <person name="Oliver B."/>
            <person name="Markow T.A."/>
            <person name="Kaufman T.C."/>
            <person name="Kellis M."/>
            <person name="Gelbart W."/>
            <person name="Iyer V.N."/>
            <person name="Pollard D.A."/>
            <person name="Sackton T.B."/>
            <person name="Larracuente A.M."/>
            <person name="Singh N.D."/>
            <person name="Abad J.P."/>
            <person name="Abt D.N."/>
            <person name="Adryan B."/>
            <person name="Aguade M."/>
            <person name="Akashi H."/>
            <person name="Anderson W.W."/>
            <person name="Aquadro C.F."/>
            <person name="Ardell D.H."/>
            <person name="Arguello R."/>
            <person name="Artieri C.G."/>
            <person name="Barbash D.A."/>
            <person name="Barker D."/>
            <person name="Barsanti P."/>
            <person name="Batterham P."/>
            <person name="Batzoglou S."/>
            <person name="Begun D."/>
            <person name="Bhutkar A."/>
            <person name="Blanco E."/>
            <person name="Bosak S.A."/>
            <person name="Bradley R.K."/>
            <person name="Brand A.D."/>
            <person name="Brent M.R."/>
            <person name="Brooks A.N."/>
            <person name="Brown R.H."/>
            <person name="Butlin R.K."/>
            <person name="Caggese C."/>
            <person name="Calvi B.R."/>
            <person name="Bernardo de Carvalho A."/>
            <person name="Caspi A."/>
            <person name="Castrezana S."/>
            <person name="Celniker S.E."/>
            <person name="Chang J.L."/>
            <person name="Chapple C."/>
            <person name="Chatterji S."/>
            <person name="Chinwalla A."/>
            <person name="Civetta A."/>
            <person name="Clifton S.W."/>
            <person name="Comeron J.M."/>
            <person name="Costello J.C."/>
            <person name="Coyne J.A."/>
            <person name="Daub J."/>
            <person name="David R.G."/>
            <person name="Delcher A.L."/>
            <person name="Delehaunty K."/>
            <person name="Do C.B."/>
            <person name="Ebling H."/>
            <person name="Edwards K."/>
            <person name="Eickbush T."/>
            <person name="Evans J.D."/>
            <person name="Filipski A."/>
            <person name="Findeiss S."/>
            <person name="Freyhult E."/>
            <person name="Fulton L."/>
            <person name="Fulton R."/>
            <person name="Garcia A.C."/>
            <person name="Gardiner A."/>
            <person name="Garfield D.A."/>
            <person name="Garvin B.E."/>
            <person name="Gibson G."/>
            <person name="Gilbert D."/>
            <person name="Gnerre S."/>
            <person name="Godfrey J."/>
            <person name="Good R."/>
            <person name="Gotea V."/>
            <person name="Gravely B."/>
            <person name="Greenberg A.J."/>
            <person name="Griffiths-Jones S."/>
            <person name="Gross S."/>
            <person name="Guigo R."/>
            <person name="Gustafson E.A."/>
            <person name="Haerty W."/>
            <person name="Hahn M.W."/>
            <person name="Halligan D.L."/>
            <person name="Halpern A.L."/>
            <person name="Halter G.M."/>
            <person name="Han M.V."/>
            <person name="Heger A."/>
            <person name="Hillier L."/>
            <person name="Hinrichs A.S."/>
            <person name="Holmes I."/>
            <person name="Hoskins R.A."/>
            <person name="Hubisz M.J."/>
            <person name="Hultmark D."/>
            <person name="Huntley M.A."/>
            <person name="Jaffe D.B."/>
            <person name="Jagadeeshan S."/>
            <person name="Jeck W.R."/>
            <person name="Johnson J."/>
            <person name="Jones C.D."/>
            <person name="Jordan W.C."/>
            <person name="Karpen G.H."/>
            <person name="Kataoka E."/>
            <person name="Keightley P.D."/>
            <person name="Kheradpour P."/>
            <person name="Kirkness E.F."/>
            <person name="Koerich L.B."/>
            <person name="Kristiansen K."/>
            <person name="Kudrna D."/>
            <person name="Kulathinal R.J."/>
            <person name="Kumar S."/>
            <person name="Kwok R."/>
            <person name="Lander E."/>
            <person name="Langley C.H."/>
            <person name="Lapoint R."/>
            <person name="Lazzaro B.P."/>
            <person name="Lee S.J."/>
            <person name="Levesque L."/>
            <person name="Li R."/>
            <person name="Lin C.F."/>
            <person name="Lin M.F."/>
            <person name="Lindblad-Toh K."/>
            <person name="Llopart A."/>
            <person name="Long M."/>
            <person name="Low L."/>
            <person name="Lozovsky E."/>
            <person name="Lu J."/>
            <person name="Luo M."/>
            <person name="Machado C.A."/>
            <person name="Makalowski W."/>
            <person name="Marzo M."/>
            <person name="Matsuda M."/>
            <person name="Matzkin L."/>
            <person name="McAllister B."/>
            <person name="McBride C.S."/>
            <person name="McKernan B."/>
            <person name="McKernan K."/>
            <person name="Mendez-Lago M."/>
            <person name="Minx P."/>
            <person name="Mollenhauer M.U."/>
            <person name="Montooth K."/>
            <person name="Mount S.M."/>
            <person name="Mu X."/>
            <person name="Myers E."/>
            <person name="Negre B."/>
            <person name="Newfeld S."/>
            <person name="Nielsen R."/>
            <person name="Noor M.A."/>
            <person name="O'Grady P."/>
            <person name="Pachter L."/>
            <person name="Papaceit M."/>
            <person name="Parisi M.J."/>
            <person name="Parisi M."/>
            <person name="Parts L."/>
            <person name="Pedersen J.S."/>
            <person name="Pesole G."/>
            <person name="Phillippy A.M."/>
            <person name="Ponting C.P."/>
            <person name="Pop M."/>
            <person name="Porcelli D."/>
            <person name="Powell J.R."/>
            <person name="Prohaska S."/>
            <person name="Pruitt K."/>
            <person name="Puig M."/>
            <person name="Quesneville H."/>
            <person name="Ram K.R."/>
            <person name="Rand D."/>
            <person name="Rasmussen M.D."/>
            <person name="Reed L.K."/>
            <person name="Reenan R."/>
            <person name="Reily A."/>
            <person name="Remington K.A."/>
            <person name="Rieger T.T."/>
            <person name="Ritchie M.G."/>
            <person name="Robin C."/>
            <person name="Rogers Y.H."/>
            <person name="Rohde C."/>
            <person name="Rozas J."/>
            <person name="Rubenfield M.J."/>
            <person name="Ruiz A."/>
            <person name="Russo S."/>
            <person name="Salzberg S.L."/>
            <person name="Sanchez-Gracia A."/>
            <person name="Saranga D.J."/>
            <person name="Sato H."/>
            <person name="Schaeffer S.W."/>
            <person name="Schatz M.C."/>
            <person name="Schlenke T."/>
            <person name="Schwartz R."/>
            <person name="Segarra C."/>
            <person name="Singh R.S."/>
            <person name="Sirot L."/>
            <person name="Sirota M."/>
            <person name="Sisneros N.B."/>
            <person name="Smith C.D."/>
            <person name="Smith T.F."/>
            <person name="Spieth J."/>
            <person name="Stage D.E."/>
            <person name="Stark A."/>
            <person name="Stephan W."/>
            <person name="Strausberg R.L."/>
            <person name="Strempel S."/>
            <person name="Sturgill D."/>
            <person name="Sutton G."/>
            <person name="Sutton G.G."/>
            <person name="Tao W."/>
            <person name="Teichmann S."/>
            <person name="Tobari Y.N."/>
            <person name="Tomimura Y."/>
            <person name="Tsolas J.M."/>
            <person name="Valente V.L."/>
            <person name="Venter E."/>
            <person name="Venter J.C."/>
            <person name="Vicario S."/>
            <person name="Vieira F.G."/>
            <person name="Vilella A.J."/>
            <person name="Villasante A."/>
            <person name="Walenz B."/>
            <person name="Wang J."/>
            <person name="Wasserman M."/>
            <person name="Watts T."/>
            <person name="Wilson D."/>
            <person name="Wilson R.K."/>
            <person name="Wing R.A."/>
            <person name="Wolfner M.F."/>
            <person name="Wong A."/>
            <person name="Wong G.K."/>
            <person name="Wu C.I."/>
            <person name="Wu G."/>
            <person name="Yamamoto D."/>
            <person name="Yang H.P."/>
            <person name="Yang S.P."/>
            <person name="Yorke J.A."/>
            <person name="Yoshida K."/>
            <person name="Zdobnov E."/>
            <person name="Zhang P."/>
            <person name="Zhang Y."/>
            <person name="Zimin A.V."/>
            <person name="Baldwin J."/>
            <person name="Abdouelleil A."/>
            <person name="Abdulkadir J."/>
            <person name="Abebe A."/>
            <person name="Abera B."/>
            <person name="Abreu J."/>
            <person name="Acer S.C."/>
            <person name="Aftuck L."/>
            <person name="Alexander A."/>
            <person name="An P."/>
            <person name="Anderson E."/>
            <person name="Anderson S."/>
            <person name="Arachi H."/>
            <person name="Azer M."/>
            <person name="Bachantsang P."/>
            <person name="Barry A."/>
            <person name="Bayul T."/>
            <person name="Berlin A."/>
            <person name="Bessette D."/>
            <person name="Bloom T."/>
            <person name="Blye J."/>
            <person name="Boguslavskiy L."/>
            <person name="Bonnet C."/>
            <person name="Boukhgalter B."/>
            <person name="Bourzgui I."/>
            <person name="Brown A."/>
            <person name="Cahill P."/>
            <person name="Channer S."/>
            <person name="Cheshatsang Y."/>
            <person name="Chuda L."/>
            <person name="Citroen M."/>
            <person name="Collymore A."/>
            <person name="Cooke P."/>
            <person name="Costello M."/>
            <person name="D'Aco K."/>
            <person name="Daza R."/>
            <person name="De Haan G."/>
            <person name="DeGray S."/>
            <person name="DeMaso C."/>
            <person name="Dhargay N."/>
            <person name="Dooley K."/>
            <person name="Dooley E."/>
            <person name="Doricent M."/>
            <person name="Dorje P."/>
            <person name="Dorjee K."/>
            <person name="Dupes A."/>
            <person name="Elong R."/>
            <person name="Falk J."/>
            <person name="Farina A."/>
            <person name="Faro S."/>
            <person name="Ferguson D."/>
            <person name="Fisher S."/>
            <person name="Foley C.D."/>
            <person name="Franke A."/>
            <person name="Friedrich D."/>
            <person name="Gadbois L."/>
            <person name="Gearin G."/>
            <person name="Gearin C.R."/>
            <person name="Giannoukos G."/>
            <person name="Goode T."/>
            <person name="Graham J."/>
            <person name="Grandbois E."/>
            <person name="Grewal S."/>
            <person name="Gyaltsen K."/>
            <person name="Hafez N."/>
            <person name="Hagos B."/>
            <person name="Hall J."/>
            <person name="Henson C."/>
            <person name="Hollinger A."/>
            <person name="Honan T."/>
            <person name="Huard M.D."/>
            <person name="Hughes L."/>
            <person name="Hurhula B."/>
            <person name="Husby M.E."/>
            <person name="Kamat A."/>
            <person name="Kanga B."/>
            <person name="Kashin S."/>
            <person name="Khazanovich D."/>
            <person name="Kisner P."/>
            <person name="Lance K."/>
            <person name="Lara M."/>
            <person name="Lee W."/>
            <person name="Lennon N."/>
            <person name="Letendre F."/>
            <person name="LeVine R."/>
            <person name="Lipovsky A."/>
            <person name="Liu X."/>
            <person name="Liu J."/>
            <person name="Liu S."/>
            <person name="Lokyitsang T."/>
            <person name="Lokyitsang Y."/>
            <person name="Lubonja R."/>
            <person name="Lui A."/>
            <person name="MacDonald P."/>
            <person name="Magnisalis V."/>
            <person name="Maru K."/>
            <person name="Matthews C."/>
            <person name="McCusker W."/>
            <person name="McDonough S."/>
            <person name="Mehta T."/>
            <person name="Meldrim J."/>
            <person name="Meneus L."/>
            <person name="Mihai O."/>
            <person name="Mihalev A."/>
            <person name="Mihova T."/>
            <person name="Mittelman R."/>
            <person name="Mlenga V."/>
            <person name="Montmayeur A."/>
            <person name="Mulrain L."/>
            <person name="Navidi A."/>
            <person name="Naylor J."/>
            <person name="Negash T."/>
            <person name="Nguyen T."/>
            <person name="Nguyen N."/>
            <person name="Nicol R."/>
            <person name="Norbu C."/>
            <person name="Norbu N."/>
            <person name="Novod N."/>
            <person name="O'Neill B."/>
            <person name="Osman S."/>
            <person name="Markiewicz E."/>
            <person name="Oyono O.L."/>
            <person name="Patti C."/>
            <person name="Phunkhang P."/>
            <person name="Pierre F."/>
            <person name="Priest M."/>
            <person name="Raghuraman S."/>
            <person name="Rege F."/>
            <person name="Reyes R."/>
            <person name="Rise C."/>
            <person name="Rogov P."/>
            <person name="Ross K."/>
            <person name="Ryan E."/>
            <person name="Settipalli S."/>
            <person name="Shea T."/>
            <person name="Sherpa N."/>
            <person name="Shi L."/>
            <person name="Shih D."/>
            <person name="Sparrow T."/>
            <person name="Spaulding J."/>
            <person name="Stalker J."/>
            <person name="Stange-Thomann N."/>
            <person name="Stavropoulos S."/>
            <person name="Stone C."/>
            <person name="Strader C."/>
            <person name="Tesfaye S."/>
            <person name="Thomson T."/>
            <person name="Thoulutsang Y."/>
            <person name="Thoulutsang D."/>
            <person name="Topham K."/>
            <person name="Topping I."/>
            <person name="Tsamla T."/>
            <person name="Vassiliev H."/>
            <person name="Vo A."/>
            <person name="Wangchuk T."/>
            <person name="Wangdi T."/>
            <person name="Weiand M."/>
            <person name="Wilkinson J."/>
            <person name="Wilson A."/>
            <person name="Yadav S."/>
            <person name="Young G."/>
            <person name="Yu Q."/>
            <person name="Zembek L."/>
            <person name="Zhong D."/>
            <person name="Zimmer A."/>
            <person name="Zwirko Z."/>
            <person name="Jaffe D.B."/>
            <person name="Alvarez P."/>
            <person name="Brockman W."/>
            <person name="Butler J."/>
            <person name="Chin C."/>
            <person name="Gnerre S."/>
            <person name="Grabherr M."/>
            <person name="Kleber M."/>
            <person name="Mauceli E."/>
            <person name="MacCallum I."/>
        </authorList>
    </citation>
    <scope>NUCLEOTIDE SEQUENCE [LARGE SCALE GENOMIC DNA]</scope>
    <source>
        <strain evidence="3">MSH-3 / Tucson 14011-0111.49</strain>
    </source>
</reference>
<evidence type="ECO:0000313" key="3">
    <source>
        <dbReference type="Proteomes" id="UP000008744"/>
    </source>
</evidence>
<name>B4IRS8_DROPE</name>
<dbReference type="EMBL" id="CH695824">
    <property type="protein sequence ID" value="EDW38765.1"/>
    <property type="molecule type" value="Genomic_DNA"/>
</dbReference>
<feature type="compositionally biased region" description="Low complexity" evidence="1">
    <location>
        <begin position="1"/>
        <end position="42"/>
    </location>
</feature>
<dbReference type="OrthoDB" id="43580at2759"/>